<keyword evidence="1" id="KW-1133">Transmembrane helix</keyword>
<dbReference type="EMBL" id="OC855292">
    <property type="protein sequence ID" value="CAD7621688.1"/>
    <property type="molecule type" value="Genomic_DNA"/>
</dbReference>
<keyword evidence="3" id="KW-1185">Reference proteome</keyword>
<name>A0A7R9KF18_9ACAR</name>
<gene>
    <name evidence="2" type="ORF">OSB1V03_LOCUS2159</name>
</gene>
<evidence type="ECO:0000256" key="1">
    <source>
        <dbReference type="SAM" id="Phobius"/>
    </source>
</evidence>
<feature type="transmembrane region" description="Helical" evidence="1">
    <location>
        <begin position="130"/>
        <end position="152"/>
    </location>
</feature>
<protein>
    <submittedName>
        <fullName evidence="2">Uncharacterized protein</fullName>
    </submittedName>
</protein>
<feature type="transmembrane region" description="Helical" evidence="1">
    <location>
        <begin position="91"/>
        <end position="110"/>
    </location>
</feature>
<evidence type="ECO:0000313" key="2">
    <source>
        <dbReference type="EMBL" id="CAD7621688.1"/>
    </source>
</evidence>
<reference evidence="2" key="1">
    <citation type="submission" date="2020-11" db="EMBL/GenBank/DDBJ databases">
        <authorList>
            <person name="Tran Van P."/>
        </authorList>
    </citation>
    <scope>NUCLEOTIDE SEQUENCE</scope>
</reference>
<sequence>MIKPIDNNMDENGFAIIKYNTILDNTMRSKHQKVGQGPDSGVGTHDDPLKCSDEERSSGLCRLLWIHMFFGVTYCGNCPQFNNYPLKKAGLILYDCVVIVMFGAFEWFAFTDDVFTRLFYNVNNKGIINLLFRFAGLSVAVEFFAIKLMLLVNGWSLVRVIKTTGLEHISSIQSWIITVFLIVMAILNAFMLPIHFTDLDKSLSGVFSDEKLKTIGFFIVGLFFSMNKFSVTSLLLFSAFAISKQIKVNLTQRTIKIQTLCENILALRTQIETINELTGVIMFIKVFLNAMFLSSAGCVGAVGKLPFAAYVGVAGFAITALIDIIIICYASQIMINAMSALCKQVEWALIVDGVYGGAPSDDHYKQLTVILALRDSIRLKVLSLFDLKTVTILAIVGYVTNYGIILIQTSN</sequence>
<organism evidence="2">
    <name type="scientific">Medioppia subpectinata</name>
    <dbReference type="NCBI Taxonomy" id="1979941"/>
    <lineage>
        <taxon>Eukaryota</taxon>
        <taxon>Metazoa</taxon>
        <taxon>Ecdysozoa</taxon>
        <taxon>Arthropoda</taxon>
        <taxon>Chelicerata</taxon>
        <taxon>Arachnida</taxon>
        <taxon>Acari</taxon>
        <taxon>Acariformes</taxon>
        <taxon>Sarcoptiformes</taxon>
        <taxon>Oribatida</taxon>
        <taxon>Brachypylina</taxon>
        <taxon>Oppioidea</taxon>
        <taxon>Oppiidae</taxon>
        <taxon>Medioppia</taxon>
    </lineage>
</organism>
<feature type="transmembrane region" description="Helical" evidence="1">
    <location>
        <begin position="308"/>
        <end position="330"/>
    </location>
</feature>
<evidence type="ECO:0000313" key="3">
    <source>
        <dbReference type="Proteomes" id="UP000759131"/>
    </source>
</evidence>
<feature type="transmembrane region" description="Helical" evidence="1">
    <location>
        <begin position="215"/>
        <end position="242"/>
    </location>
</feature>
<feature type="transmembrane region" description="Helical" evidence="1">
    <location>
        <begin position="384"/>
        <end position="407"/>
    </location>
</feature>
<feature type="transmembrane region" description="Helical" evidence="1">
    <location>
        <begin position="277"/>
        <end position="302"/>
    </location>
</feature>
<keyword evidence="1" id="KW-0472">Membrane</keyword>
<proteinExistence type="predicted"/>
<dbReference type="AlphaFoldDB" id="A0A7R9KF18"/>
<dbReference type="OrthoDB" id="6531772at2759"/>
<dbReference type="EMBL" id="CAJPIZ010000717">
    <property type="protein sequence ID" value="CAG2102118.1"/>
    <property type="molecule type" value="Genomic_DNA"/>
</dbReference>
<accession>A0A7R9KF18</accession>
<keyword evidence="1" id="KW-0812">Transmembrane</keyword>
<feature type="transmembrane region" description="Helical" evidence="1">
    <location>
        <begin position="172"/>
        <end position="195"/>
    </location>
</feature>
<dbReference type="Proteomes" id="UP000759131">
    <property type="component" value="Unassembled WGS sequence"/>
</dbReference>